<feature type="chain" id="PRO_5027679745" evidence="1">
    <location>
        <begin position="23"/>
        <end position="141"/>
    </location>
</feature>
<protein>
    <submittedName>
        <fullName evidence="3">Uncharacterized protein LOC116292405</fullName>
    </submittedName>
</protein>
<organism evidence="2 3">
    <name type="scientific">Actinia tenebrosa</name>
    <name type="common">Australian red waratah sea anemone</name>
    <dbReference type="NCBI Taxonomy" id="6105"/>
    <lineage>
        <taxon>Eukaryota</taxon>
        <taxon>Metazoa</taxon>
        <taxon>Cnidaria</taxon>
        <taxon>Anthozoa</taxon>
        <taxon>Hexacorallia</taxon>
        <taxon>Actiniaria</taxon>
        <taxon>Actiniidae</taxon>
        <taxon>Actinia</taxon>
    </lineage>
</organism>
<name>A0A6P8HKZ4_ACTTE</name>
<dbReference type="Proteomes" id="UP000515163">
    <property type="component" value="Unplaced"/>
</dbReference>
<evidence type="ECO:0000313" key="2">
    <source>
        <dbReference type="Proteomes" id="UP000515163"/>
    </source>
</evidence>
<dbReference type="InParanoid" id="A0A6P8HKZ4"/>
<evidence type="ECO:0000256" key="1">
    <source>
        <dbReference type="SAM" id="SignalP"/>
    </source>
</evidence>
<sequence length="141" mass="16613">MNFIEKLLSLLFITWLFVLTLQAPCNKRKINPEKALKRLRKKYRFVDAFRVKHEADTDSDQVVGMYCPWQVVHEDTSTSGVTQIPKFDVKAVCPKCRHYCKPVYYIIRVLQTKGCDKRTGEERWIQVEKRIPVAYVYNPSV</sequence>
<dbReference type="OrthoDB" id="5945345at2759"/>
<reference evidence="3" key="1">
    <citation type="submission" date="2025-08" db="UniProtKB">
        <authorList>
            <consortium name="RefSeq"/>
        </authorList>
    </citation>
    <scope>IDENTIFICATION</scope>
    <source>
        <tissue evidence="3">Tentacle</tissue>
    </source>
</reference>
<dbReference type="GeneID" id="116292405"/>
<dbReference type="RefSeq" id="XP_031555583.1">
    <property type="nucleotide sequence ID" value="XM_031699723.1"/>
</dbReference>
<proteinExistence type="predicted"/>
<dbReference type="KEGG" id="aten:116292405"/>
<evidence type="ECO:0000313" key="3">
    <source>
        <dbReference type="RefSeq" id="XP_031555583.1"/>
    </source>
</evidence>
<accession>A0A6P8HKZ4</accession>
<feature type="signal peptide" evidence="1">
    <location>
        <begin position="1"/>
        <end position="22"/>
    </location>
</feature>
<dbReference type="AlphaFoldDB" id="A0A6P8HKZ4"/>
<keyword evidence="1" id="KW-0732">Signal</keyword>
<gene>
    <name evidence="3" type="primary">LOC116292405</name>
</gene>
<keyword evidence="2" id="KW-1185">Reference proteome</keyword>